<dbReference type="Pfam" id="PF07963">
    <property type="entry name" value="N_methyl"/>
    <property type="match status" value="1"/>
</dbReference>
<keyword evidence="3" id="KW-0812">Transmembrane</keyword>
<dbReference type="PROSITE" id="PS00409">
    <property type="entry name" value="PROKAR_NTER_METHYL"/>
    <property type="match status" value="1"/>
</dbReference>
<dbReference type="SUPFAM" id="SSF54523">
    <property type="entry name" value="Pili subunits"/>
    <property type="match status" value="1"/>
</dbReference>
<dbReference type="Proteomes" id="UP000254123">
    <property type="component" value="Unassembled WGS sequence"/>
</dbReference>
<dbReference type="Gene3D" id="3.30.700.10">
    <property type="entry name" value="Glycoprotein, Type 4 Pilin"/>
    <property type="match status" value="1"/>
</dbReference>
<gene>
    <name evidence="4" type="primary">pilE</name>
    <name evidence="4" type="ORF">NCTC10526_00255</name>
</gene>
<dbReference type="PANTHER" id="PTHR30093">
    <property type="entry name" value="GENERAL SECRETION PATHWAY PROTEIN G"/>
    <property type="match status" value="1"/>
</dbReference>
<name>A0A379LH73_9GAMM</name>
<evidence type="ECO:0000313" key="5">
    <source>
        <dbReference type="Proteomes" id="UP000254123"/>
    </source>
</evidence>
<sequence>METEKGFTLIELMVVVAIIGTLSLIAIPAYQNYAKKSSEVACLAETKAFSDKLFIDINTGIDDLKTEPSYNLLEAFKLKNSACKDLIYTAEVLDADNKVTTLANITGTIKNPIDKDKHQIICTLGEVVNCPYPLN</sequence>
<keyword evidence="5" id="KW-1185">Reference proteome</keyword>
<evidence type="ECO:0000256" key="2">
    <source>
        <dbReference type="ARBA" id="ARBA00022481"/>
    </source>
</evidence>
<dbReference type="STRING" id="1123034.GCA_000685805_01346"/>
<dbReference type="InterPro" id="IPR045584">
    <property type="entry name" value="Pilin-like"/>
</dbReference>
<comment type="similarity">
    <text evidence="1">Belongs to the N-Me-Phe pilin family.</text>
</comment>
<keyword evidence="3" id="KW-1133">Transmembrane helix</keyword>
<evidence type="ECO:0000256" key="3">
    <source>
        <dbReference type="SAM" id="Phobius"/>
    </source>
</evidence>
<dbReference type="PANTHER" id="PTHR30093:SF34">
    <property type="entry name" value="PREPILIN PEPTIDASE-DEPENDENT PROTEIN D"/>
    <property type="match status" value="1"/>
</dbReference>
<protein>
    <submittedName>
        <fullName evidence="4">Pilin</fullName>
    </submittedName>
</protein>
<dbReference type="RefSeq" id="WP_051584424.1">
    <property type="nucleotide sequence ID" value="NZ_CAJHAQ010000001.1"/>
</dbReference>
<keyword evidence="3" id="KW-0472">Membrane</keyword>
<accession>A0A379LH73</accession>
<organism evidence="4 5">
    <name type="scientific">Psychrobacter phenylpyruvicus</name>
    <dbReference type="NCBI Taxonomy" id="29432"/>
    <lineage>
        <taxon>Bacteria</taxon>
        <taxon>Pseudomonadati</taxon>
        <taxon>Pseudomonadota</taxon>
        <taxon>Gammaproteobacteria</taxon>
        <taxon>Moraxellales</taxon>
        <taxon>Moraxellaceae</taxon>
        <taxon>Psychrobacter</taxon>
    </lineage>
</organism>
<dbReference type="NCBIfam" id="TIGR02532">
    <property type="entry name" value="IV_pilin_GFxxxE"/>
    <property type="match status" value="1"/>
</dbReference>
<dbReference type="AlphaFoldDB" id="A0A379LH73"/>
<dbReference type="EMBL" id="UGVC01000001">
    <property type="protein sequence ID" value="SUD89940.1"/>
    <property type="molecule type" value="Genomic_DNA"/>
</dbReference>
<evidence type="ECO:0000313" key="4">
    <source>
        <dbReference type="EMBL" id="SUD89940.1"/>
    </source>
</evidence>
<keyword evidence="2" id="KW-0488">Methylation</keyword>
<feature type="transmembrane region" description="Helical" evidence="3">
    <location>
        <begin position="6"/>
        <end position="27"/>
    </location>
</feature>
<proteinExistence type="inferred from homology"/>
<dbReference type="InterPro" id="IPR012902">
    <property type="entry name" value="N_methyl_site"/>
</dbReference>
<evidence type="ECO:0000256" key="1">
    <source>
        <dbReference type="ARBA" id="ARBA00005233"/>
    </source>
</evidence>
<reference evidence="4 5" key="1">
    <citation type="submission" date="2018-06" db="EMBL/GenBank/DDBJ databases">
        <authorList>
            <consortium name="Pathogen Informatics"/>
            <person name="Doyle S."/>
        </authorList>
    </citation>
    <scope>NUCLEOTIDE SEQUENCE [LARGE SCALE GENOMIC DNA]</scope>
    <source>
        <strain evidence="4 5">NCTC10526</strain>
    </source>
</reference>